<dbReference type="InterPro" id="IPR013325">
    <property type="entry name" value="RNA_pol_sigma_r2"/>
</dbReference>
<keyword evidence="4" id="KW-0804">Transcription</keyword>
<keyword evidence="3" id="KW-0731">Sigma factor</keyword>
<dbReference type="Gene3D" id="1.10.1740.10">
    <property type="match status" value="1"/>
</dbReference>
<comment type="caution">
    <text evidence="7">The sequence shown here is derived from an EMBL/GenBank/DDBJ whole genome shotgun (WGS) entry which is preliminary data.</text>
</comment>
<dbReference type="InterPro" id="IPR007627">
    <property type="entry name" value="RNA_pol_sigma70_r2"/>
</dbReference>
<evidence type="ECO:0000259" key="5">
    <source>
        <dbReference type="Pfam" id="PF04542"/>
    </source>
</evidence>
<dbReference type="GO" id="GO:0006352">
    <property type="term" value="P:DNA-templated transcription initiation"/>
    <property type="evidence" value="ECO:0007669"/>
    <property type="project" value="InterPro"/>
</dbReference>
<dbReference type="EMBL" id="WEID01000014">
    <property type="protein sequence ID" value="KAB8138882.1"/>
    <property type="molecule type" value="Genomic_DNA"/>
</dbReference>
<sequence>MIVTENRELCFEDLVNKHQEMMYYAAFQVLKDRQLAEDCVQEAWIKVHRCSIDQNKIDKLAAWLRTITSRTAIDLLRKEKRTKMVLLDDEINIEELKICSVEHIEEEMAIIGTLEEIKKCIHHSSEKLQAVFYLKVVKGYCDSEISTILNISESAVKTRLFRARKMIKQHYQHLNEIKPGA</sequence>
<dbReference type="GO" id="GO:0016987">
    <property type="term" value="F:sigma factor activity"/>
    <property type="evidence" value="ECO:0007669"/>
    <property type="project" value="UniProtKB-KW"/>
</dbReference>
<evidence type="ECO:0000256" key="2">
    <source>
        <dbReference type="ARBA" id="ARBA00023015"/>
    </source>
</evidence>
<evidence type="ECO:0000256" key="4">
    <source>
        <dbReference type="ARBA" id="ARBA00023163"/>
    </source>
</evidence>
<dbReference type="SUPFAM" id="SSF88659">
    <property type="entry name" value="Sigma3 and sigma4 domains of RNA polymerase sigma factors"/>
    <property type="match status" value="1"/>
</dbReference>
<dbReference type="OrthoDB" id="188761at2"/>
<dbReference type="NCBIfam" id="TIGR02937">
    <property type="entry name" value="sigma70-ECF"/>
    <property type="match status" value="1"/>
</dbReference>
<dbReference type="RefSeq" id="WP_153401470.1">
    <property type="nucleotide sequence ID" value="NZ_ML762425.1"/>
</dbReference>
<keyword evidence="2" id="KW-0805">Transcription regulation</keyword>
<dbReference type="InterPro" id="IPR036388">
    <property type="entry name" value="WH-like_DNA-bd_sf"/>
</dbReference>
<dbReference type="GO" id="GO:0003677">
    <property type="term" value="F:DNA binding"/>
    <property type="evidence" value="ECO:0007669"/>
    <property type="project" value="InterPro"/>
</dbReference>
<accession>A0A7C8KXJ1</accession>
<dbReference type="Proteomes" id="UP000480246">
    <property type="component" value="Unassembled WGS sequence"/>
</dbReference>
<reference evidence="7 8" key="1">
    <citation type="submission" date="2019-10" db="EMBL/GenBank/DDBJ databases">
        <title>Gracilibacillus sp. nov. isolated from rice seeds.</title>
        <authorList>
            <person name="He S."/>
        </authorList>
    </citation>
    <scope>NUCLEOTIDE SEQUENCE [LARGE SCALE GENOMIC DNA]</scope>
    <source>
        <strain evidence="7 8">TD8</strain>
    </source>
</reference>
<evidence type="ECO:0000313" key="7">
    <source>
        <dbReference type="EMBL" id="KAB8138882.1"/>
    </source>
</evidence>
<feature type="domain" description="RNA polymerase sigma-70 region 2" evidence="5">
    <location>
        <begin position="14"/>
        <end position="82"/>
    </location>
</feature>
<dbReference type="AlphaFoldDB" id="A0A7C8KXJ1"/>
<dbReference type="InterPro" id="IPR013249">
    <property type="entry name" value="RNA_pol_sigma70_r4_t2"/>
</dbReference>
<organism evidence="7 8">
    <name type="scientific">Gracilibacillus oryzae</name>
    <dbReference type="NCBI Taxonomy" id="1672701"/>
    <lineage>
        <taxon>Bacteria</taxon>
        <taxon>Bacillati</taxon>
        <taxon>Bacillota</taxon>
        <taxon>Bacilli</taxon>
        <taxon>Bacillales</taxon>
        <taxon>Bacillaceae</taxon>
        <taxon>Gracilibacillus</taxon>
    </lineage>
</organism>
<dbReference type="PANTHER" id="PTHR43133:SF60">
    <property type="entry name" value="RNA POLYMERASE SIGMA FACTOR SIGV"/>
    <property type="match status" value="1"/>
</dbReference>
<comment type="similarity">
    <text evidence="1">Belongs to the sigma-70 factor family. ECF subfamily.</text>
</comment>
<feature type="domain" description="RNA polymerase sigma factor 70 region 4 type 2" evidence="6">
    <location>
        <begin position="115"/>
        <end position="166"/>
    </location>
</feature>
<dbReference type="InterPro" id="IPR014284">
    <property type="entry name" value="RNA_pol_sigma-70_dom"/>
</dbReference>
<dbReference type="Pfam" id="PF04542">
    <property type="entry name" value="Sigma70_r2"/>
    <property type="match status" value="1"/>
</dbReference>
<evidence type="ECO:0000313" key="8">
    <source>
        <dbReference type="Proteomes" id="UP000480246"/>
    </source>
</evidence>
<evidence type="ECO:0000259" key="6">
    <source>
        <dbReference type="Pfam" id="PF08281"/>
    </source>
</evidence>
<gene>
    <name evidence="7" type="ORF">F9U64_02810</name>
</gene>
<dbReference type="Gene3D" id="1.10.10.10">
    <property type="entry name" value="Winged helix-like DNA-binding domain superfamily/Winged helix DNA-binding domain"/>
    <property type="match status" value="1"/>
</dbReference>
<proteinExistence type="inferred from homology"/>
<dbReference type="InterPro" id="IPR013324">
    <property type="entry name" value="RNA_pol_sigma_r3/r4-like"/>
</dbReference>
<keyword evidence="8" id="KW-1185">Reference proteome</keyword>
<name>A0A7C8KXJ1_9BACI</name>
<dbReference type="InterPro" id="IPR039425">
    <property type="entry name" value="RNA_pol_sigma-70-like"/>
</dbReference>
<evidence type="ECO:0000256" key="3">
    <source>
        <dbReference type="ARBA" id="ARBA00023082"/>
    </source>
</evidence>
<dbReference type="Pfam" id="PF08281">
    <property type="entry name" value="Sigma70_r4_2"/>
    <property type="match status" value="1"/>
</dbReference>
<dbReference type="SUPFAM" id="SSF88946">
    <property type="entry name" value="Sigma2 domain of RNA polymerase sigma factors"/>
    <property type="match status" value="1"/>
</dbReference>
<protein>
    <submittedName>
        <fullName evidence="7">RNA polymerase sigma factor</fullName>
    </submittedName>
</protein>
<evidence type="ECO:0000256" key="1">
    <source>
        <dbReference type="ARBA" id="ARBA00010641"/>
    </source>
</evidence>
<dbReference type="PANTHER" id="PTHR43133">
    <property type="entry name" value="RNA POLYMERASE ECF-TYPE SIGMA FACTO"/>
    <property type="match status" value="1"/>
</dbReference>